<comment type="function">
    <text evidence="12">The main replicative DNA helicase, it participates in initiation and elongation during chromosome replication. Travels ahead of the DNA replisome, separating dsDNA into templates for DNA synthesis. A processive ATP-dependent 5'-3' DNA helicase it has DNA-dependent ATPase activity.</text>
</comment>
<keyword evidence="8 12" id="KW-0238">DNA-binding</keyword>
<dbReference type="InterPro" id="IPR007692">
    <property type="entry name" value="DNA_helicase_DnaB"/>
</dbReference>
<comment type="similarity">
    <text evidence="1 12">Belongs to the helicase family. DnaB subfamily.</text>
</comment>
<evidence type="ECO:0000256" key="13">
    <source>
        <dbReference type="SAM" id="MobiDB-lite"/>
    </source>
</evidence>
<evidence type="ECO:0000256" key="4">
    <source>
        <dbReference type="ARBA" id="ARBA00022741"/>
    </source>
</evidence>
<dbReference type="GO" id="GO:0140664">
    <property type="term" value="F:ATP-dependent DNA damage sensor activity"/>
    <property type="evidence" value="ECO:0007669"/>
    <property type="project" value="InterPro"/>
</dbReference>
<name>A0A9D1PWB9_9BACT</name>
<evidence type="ECO:0000256" key="6">
    <source>
        <dbReference type="ARBA" id="ARBA00022806"/>
    </source>
</evidence>
<feature type="region of interest" description="Disordered" evidence="13">
    <location>
        <begin position="1"/>
        <end position="22"/>
    </location>
</feature>
<dbReference type="CDD" id="cd00984">
    <property type="entry name" value="DnaB_C"/>
    <property type="match status" value="1"/>
</dbReference>
<evidence type="ECO:0000259" key="14">
    <source>
        <dbReference type="PROSITE" id="PS50162"/>
    </source>
</evidence>
<dbReference type="InterPro" id="IPR020588">
    <property type="entry name" value="RecA_ATP-bd"/>
</dbReference>
<dbReference type="Pfam" id="PF03796">
    <property type="entry name" value="DnaB_C"/>
    <property type="match status" value="1"/>
</dbReference>
<dbReference type="InterPro" id="IPR036185">
    <property type="entry name" value="DNA_heli_DnaB-like_N_sf"/>
</dbReference>
<sequence length="498" mass="55595">MTQESANSRASGRSPAGSASVQNSVKQAGDALIKRVPPYNEEAEQSVLAGLFHYENSIDEIFSTVQAEDFYVPRHALLFQACYDLYQARAPIDPQSLAEKLHSQKQLEAAGGMEYISTLYGLEVLGVHALFYARMVRNKSMQRNLINTCAKIMSASYDTPYDMIDGLLDDAEHSIFTIAENTANTNELRGVRDLRESFFSTLEKNAANPSSLTGVPTGFTDLDRMTGGLQASDLIIIAARPSMGKTAFALNLALNSAQAGYKVAFFSLEMSADQLESRLMAICSKVALNKIRQPRFLSDDDWRNLYEGADKLECDMFIDDTPAIKTMDLRAKARRMKARSGLDLIVVDYLQLMRPSRPMQARELEISEISRTLKSLAKELNIPVIALSQLNRKLEERTDKRPMLSDLRESGAIEQDADVIMFLYRDDVYAKRKRIAEDGSEQLNQGTRLLNSPTEVIIGKQRNGPVGTVNLLYQCEYTAFQDMTPNYEPSPSENGILQ</sequence>
<evidence type="ECO:0000256" key="5">
    <source>
        <dbReference type="ARBA" id="ARBA00022801"/>
    </source>
</evidence>
<evidence type="ECO:0000256" key="7">
    <source>
        <dbReference type="ARBA" id="ARBA00022840"/>
    </source>
</evidence>
<dbReference type="SUPFAM" id="SSF48024">
    <property type="entry name" value="N-terminal domain of DnaB helicase"/>
    <property type="match status" value="1"/>
</dbReference>
<comment type="caution">
    <text evidence="16">The sequence shown here is derived from an EMBL/GenBank/DDBJ whole genome shotgun (WGS) entry which is preliminary data.</text>
</comment>
<accession>A0A9D1PWB9</accession>
<protein>
    <recommendedName>
        <fullName evidence="11 12">Replicative DNA helicase</fullName>
        <ecNumber evidence="11 12">5.6.2.3</ecNumber>
    </recommendedName>
</protein>
<dbReference type="NCBIfam" id="TIGR00665">
    <property type="entry name" value="DnaB"/>
    <property type="match status" value="1"/>
</dbReference>
<dbReference type="EC" id="5.6.2.3" evidence="11 12"/>
<evidence type="ECO:0000256" key="2">
    <source>
        <dbReference type="ARBA" id="ARBA00022515"/>
    </source>
</evidence>
<proteinExistence type="inferred from homology"/>
<dbReference type="GO" id="GO:0016787">
    <property type="term" value="F:hydrolase activity"/>
    <property type="evidence" value="ECO:0007669"/>
    <property type="project" value="UniProtKB-KW"/>
</dbReference>
<comment type="catalytic activity">
    <reaction evidence="10 12">
        <text>ATP + H2O = ADP + phosphate + H(+)</text>
        <dbReference type="Rhea" id="RHEA:13065"/>
        <dbReference type="ChEBI" id="CHEBI:15377"/>
        <dbReference type="ChEBI" id="CHEBI:15378"/>
        <dbReference type="ChEBI" id="CHEBI:30616"/>
        <dbReference type="ChEBI" id="CHEBI:43474"/>
        <dbReference type="ChEBI" id="CHEBI:456216"/>
        <dbReference type="EC" id="5.6.2.3"/>
    </reaction>
</comment>
<dbReference type="InterPro" id="IPR027417">
    <property type="entry name" value="P-loop_NTPase"/>
</dbReference>
<dbReference type="GO" id="GO:0006269">
    <property type="term" value="P:DNA replication, synthesis of primer"/>
    <property type="evidence" value="ECO:0007669"/>
    <property type="project" value="UniProtKB-UniRule"/>
</dbReference>
<dbReference type="PROSITE" id="PS51199">
    <property type="entry name" value="SF4_HELICASE"/>
    <property type="match status" value="1"/>
</dbReference>
<dbReference type="GO" id="GO:1990077">
    <property type="term" value="C:primosome complex"/>
    <property type="evidence" value="ECO:0007669"/>
    <property type="project" value="UniProtKB-UniRule"/>
</dbReference>
<dbReference type="GO" id="GO:0043139">
    <property type="term" value="F:5'-3' DNA helicase activity"/>
    <property type="evidence" value="ECO:0007669"/>
    <property type="project" value="UniProtKB-EC"/>
</dbReference>
<dbReference type="Gene3D" id="3.40.50.300">
    <property type="entry name" value="P-loop containing nucleotide triphosphate hydrolases"/>
    <property type="match status" value="1"/>
</dbReference>
<keyword evidence="3 12" id="KW-0235">DNA replication</keyword>
<evidence type="ECO:0000313" key="17">
    <source>
        <dbReference type="Proteomes" id="UP000886752"/>
    </source>
</evidence>
<keyword evidence="6 12" id="KW-0347">Helicase</keyword>
<dbReference type="GO" id="GO:0006281">
    <property type="term" value="P:DNA repair"/>
    <property type="evidence" value="ECO:0007669"/>
    <property type="project" value="InterPro"/>
</dbReference>
<dbReference type="PANTHER" id="PTHR30153">
    <property type="entry name" value="REPLICATIVE DNA HELICASE DNAB"/>
    <property type="match status" value="1"/>
</dbReference>
<evidence type="ECO:0000256" key="11">
    <source>
        <dbReference type="NCBIfam" id="TIGR00665"/>
    </source>
</evidence>
<dbReference type="Gene3D" id="1.10.860.10">
    <property type="entry name" value="DNAb Helicase, Chain A"/>
    <property type="match status" value="1"/>
</dbReference>
<evidence type="ECO:0000256" key="12">
    <source>
        <dbReference type="RuleBase" id="RU362085"/>
    </source>
</evidence>
<dbReference type="PROSITE" id="PS50162">
    <property type="entry name" value="RECA_2"/>
    <property type="match status" value="1"/>
</dbReference>
<dbReference type="GO" id="GO:0005524">
    <property type="term" value="F:ATP binding"/>
    <property type="evidence" value="ECO:0007669"/>
    <property type="project" value="UniProtKB-UniRule"/>
</dbReference>
<keyword evidence="4 12" id="KW-0547">Nucleotide-binding</keyword>
<evidence type="ECO:0000259" key="15">
    <source>
        <dbReference type="PROSITE" id="PS51199"/>
    </source>
</evidence>
<keyword evidence="5 12" id="KW-0378">Hydrolase</keyword>
<evidence type="ECO:0000256" key="3">
    <source>
        <dbReference type="ARBA" id="ARBA00022705"/>
    </source>
</evidence>
<dbReference type="AlphaFoldDB" id="A0A9D1PWB9"/>
<evidence type="ECO:0000256" key="8">
    <source>
        <dbReference type="ARBA" id="ARBA00023125"/>
    </source>
</evidence>
<organism evidence="16 17">
    <name type="scientific">Candidatus Desulfovibrio intestinipullorum</name>
    <dbReference type="NCBI Taxonomy" id="2838536"/>
    <lineage>
        <taxon>Bacteria</taxon>
        <taxon>Pseudomonadati</taxon>
        <taxon>Thermodesulfobacteriota</taxon>
        <taxon>Desulfovibrionia</taxon>
        <taxon>Desulfovibrionales</taxon>
        <taxon>Desulfovibrionaceae</taxon>
        <taxon>Desulfovibrio</taxon>
    </lineage>
</organism>
<keyword evidence="7 12" id="KW-0067">ATP-binding</keyword>
<feature type="domain" description="RecA family profile 1" evidence="14">
    <location>
        <begin position="211"/>
        <end position="390"/>
    </location>
</feature>
<dbReference type="SUPFAM" id="SSF52540">
    <property type="entry name" value="P-loop containing nucleoside triphosphate hydrolases"/>
    <property type="match status" value="1"/>
</dbReference>
<keyword evidence="2 12" id="KW-0639">Primosome</keyword>
<feature type="compositionally biased region" description="Low complexity" evidence="13">
    <location>
        <begin position="1"/>
        <end position="20"/>
    </location>
</feature>
<gene>
    <name evidence="16" type="primary">dnaB</name>
    <name evidence="16" type="ORF">H9894_07195</name>
</gene>
<evidence type="ECO:0000256" key="10">
    <source>
        <dbReference type="ARBA" id="ARBA00048954"/>
    </source>
</evidence>
<dbReference type="InterPro" id="IPR007693">
    <property type="entry name" value="DNA_helicase_DnaB-like_N"/>
</dbReference>
<keyword evidence="9" id="KW-0413">Isomerase</keyword>
<dbReference type="InterPro" id="IPR016136">
    <property type="entry name" value="DNA_helicase_N/primase_C"/>
</dbReference>
<feature type="domain" description="SF4 helicase" evidence="15">
    <location>
        <begin position="208"/>
        <end position="487"/>
    </location>
</feature>
<reference evidence="16" key="1">
    <citation type="journal article" date="2021" name="PeerJ">
        <title>Extensive microbial diversity within the chicken gut microbiome revealed by metagenomics and culture.</title>
        <authorList>
            <person name="Gilroy R."/>
            <person name="Ravi A."/>
            <person name="Getino M."/>
            <person name="Pursley I."/>
            <person name="Horton D.L."/>
            <person name="Alikhan N.F."/>
            <person name="Baker D."/>
            <person name="Gharbi K."/>
            <person name="Hall N."/>
            <person name="Watson M."/>
            <person name="Adriaenssens E.M."/>
            <person name="Foster-Nyarko E."/>
            <person name="Jarju S."/>
            <person name="Secka A."/>
            <person name="Antonio M."/>
            <person name="Oren A."/>
            <person name="Chaudhuri R.R."/>
            <person name="La Ragione R."/>
            <person name="Hildebrand F."/>
            <person name="Pallen M.J."/>
        </authorList>
    </citation>
    <scope>NUCLEOTIDE SEQUENCE</scope>
    <source>
        <strain evidence="16">ChiHecec2B26-446</strain>
    </source>
</reference>
<dbReference type="FunFam" id="3.40.50.300:FF:000351">
    <property type="entry name" value="Replicative DNA helicase"/>
    <property type="match status" value="1"/>
</dbReference>
<dbReference type="GO" id="GO:0005829">
    <property type="term" value="C:cytosol"/>
    <property type="evidence" value="ECO:0007669"/>
    <property type="project" value="TreeGrafter"/>
</dbReference>
<dbReference type="PANTHER" id="PTHR30153:SF2">
    <property type="entry name" value="REPLICATIVE DNA HELICASE"/>
    <property type="match status" value="1"/>
</dbReference>
<dbReference type="Pfam" id="PF00772">
    <property type="entry name" value="DnaB"/>
    <property type="match status" value="1"/>
</dbReference>
<dbReference type="EMBL" id="DXHV01000066">
    <property type="protein sequence ID" value="HIW00957.1"/>
    <property type="molecule type" value="Genomic_DNA"/>
</dbReference>
<reference evidence="16" key="2">
    <citation type="submission" date="2021-04" db="EMBL/GenBank/DDBJ databases">
        <authorList>
            <person name="Gilroy R."/>
        </authorList>
    </citation>
    <scope>NUCLEOTIDE SEQUENCE</scope>
    <source>
        <strain evidence="16">ChiHecec2B26-446</strain>
    </source>
</reference>
<evidence type="ECO:0000256" key="1">
    <source>
        <dbReference type="ARBA" id="ARBA00008428"/>
    </source>
</evidence>
<evidence type="ECO:0000313" key="16">
    <source>
        <dbReference type="EMBL" id="HIW00957.1"/>
    </source>
</evidence>
<evidence type="ECO:0000256" key="9">
    <source>
        <dbReference type="ARBA" id="ARBA00023235"/>
    </source>
</evidence>
<dbReference type="InterPro" id="IPR007694">
    <property type="entry name" value="DNA_helicase_DnaB-like_C"/>
</dbReference>
<dbReference type="GO" id="GO:0003677">
    <property type="term" value="F:DNA binding"/>
    <property type="evidence" value="ECO:0007669"/>
    <property type="project" value="UniProtKB-UniRule"/>
</dbReference>
<dbReference type="Proteomes" id="UP000886752">
    <property type="component" value="Unassembled WGS sequence"/>
</dbReference>